<reference evidence="2 3" key="1">
    <citation type="journal article" date="2018" name="PLoS ONE">
        <title>The draft genome of Kipferlia bialata reveals reductive genome evolution in fornicate parasites.</title>
        <authorList>
            <person name="Tanifuji G."/>
            <person name="Takabayashi S."/>
            <person name="Kume K."/>
            <person name="Takagi M."/>
            <person name="Nakayama T."/>
            <person name="Kamikawa R."/>
            <person name="Inagaki Y."/>
            <person name="Hashimoto T."/>
        </authorList>
    </citation>
    <scope>NUCLEOTIDE SEQUENCE [LARGE SCALE GENOMIC DNA]</scope>
    <source>
        <strain evidence="2">NY0173</strain>
    </source>
</reference>
<proteinExistence type="predicted"/>
<comment type="caution">
    <text evidence="2">The sequence shown here is derived from an EMBL/GenBank/DDBJ whole genome shotgun (WGS) entry which is preliminary data.</text>
</comment>
<name>A0A9K3D6M1_9EUKA</name>
<dbReference type="Proteomes" id="UP000265618">
    <property type="component" value="Unassembled WGS sequence"/>
</dbReference>
<sequence>MIKDRLRESQIDKERERDREQRKAREAEQKRQAERGDAESLMDNTALHMASMRRERDKKVLDRIGLLCNMSNPFTGLPSEEGERERETGGEGVLGGDVVQQVTGSYSAVVAVSSASIRVNPKDAYSTRIGTEEFQRRAKWLENNLM</sequence>
<keyword evidence="3" id="KW-1185">Reference proteome</keyword>
<gene>
    <name evidence="2" type="ORF">KIPB_012015</name>
</gene>
<dbReference type="AlphaFoldDB" id="A0A9K3D6M1"/>
<protein>
    <submittedName>
        <fullName evidence="2">Uncharacterized protein</fullName>
    </submittedName>
</protein>
<feature type="non-terminal residue" evidence="2">
    <location>
        <position position="1"/>
    </location>
</feature>
<evidence type="ECO:0000313" key="2">
    <source>
        <dbReference type="EMBL" id="GIQ89522.1"/>
    </source>
</evidence>
<feature type="region of interest" description="Disordered" evidence="1">
    <location>
        <begin position="1"/>
        <end position="41"/>
    </location>
</feature>
<dbReference type="EMBL" id="BDIP01005134">
    <property type="protein sequence ID" value="GIQ89522.1"/>
    <property type="molecule type" value="Genomic_DNA"/>
</dbReference>
<feature type="region of interest" description="Disordered" evidence="1">
    <location>
        <begin position="72"/>
        <end position="95"/>
    </location>
</feature>
<evidence type="ECO:0000256" key="1">
    <source>
        <dbReference type="SAM" id="MobiDB-lite"/>
    </source>
</evidence>
<organism evidence="2 3">
    <name type="scientific">Kipferlia bialata</name>
    <dbReference type="NCBI Taxonomy" id="797122"/>
    <lineage>
        <taxon>Eukaryota</taxon>
        <taxon>Metamonada</taxon>
        <taxon>Carpediemonas-like organisms</taxon>
        <taxon>Kipferlia</taxon>
    </lineage>
</organism>
<evidence type="ECO:0000313" key="3">
    <source>
        <dbReference type="Proteomes" id="UP000265618"/>
    </source>
</evidence>
<feature type="compositionally biased region" description="Basic and acidic residues" evidence="1">
    <location>
        <begin position="1"/>
        <end position="38"/>
    </location>
</feature>
<accession>A0A9K3D6M1</accession>